<accession>A0A024TB03</accession>
<feature type="compositionally biased region" description="Polar residues" evidence="1">
    <location>
        <begin position="122"/>
        <end position="131"/>
    </location>
</feature>
<dbReference type="RefSeq" id="XP_008880152.1">
    <property type="nucleotide sequence ID" value="XM_008881930.1"/>
</dbReference>
<feature type="region of interest" description="Disordered" evidence="1">
    <location>
        <begin position="95"/>
        <end position="131"/>
    </location>
</feature>
<dbReference type="AlphaFoldDB" id="A0A024TB03"/>
<protein>
    <submittedName>
        <fullName evidence="2">Uncharacterized protein</fullName>
    </submittedName>
</protein>
<sequence>MSDEDEVTYDIHADSSSKLTKSLQKAIAKSTKQSKFTTPSESSAAVVAPAIMSRQSVAATLMEKGQESDEDEEDGFASILLFEPPVSIVTLEGHSGDYETSTQPKSPSVQHTTHDTSRRIPRSQNVASSNRHGLVSDLAPIGPSQHRIRQLHVQATPRKVQTTQSFESAFERPSHWLKTPPLQSLPKRTNKVATTKRQPPALLLLSTPPPQSSTPYRKSMAELLRQATAGGIERVPNSSPTQPRNEDIEDAGYIASEIGTSQRQLPFHVPPKEKRRKRLSDVTIPGEIGAVVQRATRKASRDATLFHTNSHQAPSTSSMIDAPQSRPSITICLLRTRLVADFAVFTAYIHQVSPAIQSSPPPSPPLLPIRSDVIVDAVFSKSALAKLRDNVLVTLYAPFHILSLDGPYPFPLLLGTQLFQVSNAVHSCQTALPFDDEWA</sequence>
<gene>
    <name evidence="2" type="ORF">H310_14135</name>
</gene>
<proteinExistence type="predicted"/>
<feature type="compositionally biased region" description="Polar residues" evidence="1">
    <location>
        <begin position="98"/>
        <end position="111"/>
    </location>
</feature>
<reference evidence="2" key="1">
    <citation type="submission" date="2013-12" db="EMBL/GenBank/DDBJ databases">
        <title>The Genome Sequence of Aphanomyces invadans NJM9701.</title>
        <authorList>
            <consortium name="The Broad Institute Genomics Platform"/>
            <person name="Russ C."/>
            <person name="Tyler B."/>
            <person name="van West P."/>
            <person name="Dieguez-Uribeondo J."/>
            <person name="Young S.K."/>
            <person name="Zeng Q."/>
            <person name="Gargeya S."/>
            <person name="Fitzgerald M."/>
            <person name="Abouelleil A."/>
            <person name="Alvarado L."/>
            <person name="Chapman S.B."/>
            <person name="Gainer-Dewar J."/>
            <person name="Goldberg J."/>
            <person name="Griggs A."/>
            <person name="Gujja S."/>
            <person name="Hansen M."/>
            <person name="Howarth C."/>
            <person name="Imamovic A."/>
            <person name="Ireland A."/>
            <person name="Larimer J."/>
            <person name="McCowan C."/>
            <person name="Murphy C."/>
            <person name="Pearson M."/>
            <person name="Poon T.W."/>
            <person name="Priest M."/>
            <person name="Roberts A."/>
            <person name="Saif S."/>
            <person name="Shea T."/>
            <person name="Sykes S."/>
            <person name="Wortman J."/>
            <person name="Nusbaum C."/>
            <person name="Birren B."/>
        </authorList>
    </citation>
    <scope>NUCLEOTIDE SEQUENCE [LARGE SCALE GENOMIC DNA]</scope>
    <source>
        <strain evidence="2">NJM9701</strain>
    </source>
</reference>
<dbReference type="EMBL" id="KI914012">
    <property type="protein sequence ID" value="ETV91315.1"/>
    <property type="molecule type" value="Genomic_DNA"/>
</dbReference>
<name>A0A024TB03_9STRA</name>
<evidence type="ECO:0000256" key="1">
    <source>
        <dbReference type="SAM" id="MobiDB-lite"/>
    </source>
</evidence>
<evidence type="ECO:0000313" key="2">
    <source>
        <dbReference type="EMBL" id="ETV91315.1"/>
    </source>
</evidence>
<dbReference type="GeneID" id="20091185"/>
<dbReference type="VEuPathDB" id="FungiDB:H310_14135"/>
<dbReference type="OrthoDB" id="76326at2759"/>
<organism evidence="2">
    <name type="scientific">Aphanomyces invadans</name>
    <dbReference type="NCBI Taxonomy" id="157072"/>
    <lineage>
        <taxon>Eukaryota</taxon>
        <taxon>Sar</taxon>
        <taxon>Stramenopiles</taxon>
        <taxon>Oomycota</taxon>
        <taxon>Saprolegniomycetes</taxon>
        <taxon>Saprolegniales</taxon>
        <taxon>Verrucalvaceae</taxon>
        <taxon>Aphanomyces</taxon>
    </lineage>
</organism>